<name>A0A9J5Z4J4_SOLCO</name>
<dbReference type="AlphaFoldDB" id="A0A9J5Z4J4"/>
<feature type="compositionally biased region" description="Polar residues" evidence="1">
    <location>
        <begin position="14"/>
        <end position="27"/>
    </location>
</feature>
<sequence length="88" mass="10136">MEKPKTKKEFDTIPQLSQTQEESSSRITSKHNEKRTLTKSKHQRVSPSKLINNILHRHELTHDKGNTNASNTQAVTKMSLKQQEQGEK</sequence>
<reference evidence="2 3" key="1">
    <citation type="submission" date="2020-09" db="EMBL/GenBank/DDBJ databases">
        <title>De no assembly of potato wild relative species, Solanum commersonii.</title>
        <authorList>
            <person name="Cho K."/>
        </authorList>
    </citation>
    <scope>NUCLEOTIDE SEQUENCE [LARGE SCALE GENOMIC DNA]</scope>
    <source>
        <strain evidence="2">LZ3.2</strain>
        <tissue evidence="2">Leaf</tissue>
    </source>
</reference>
<feature type="compositionally biased region" description="Basic and acidic residues" evidence="1">
    <location>
        <begin position="1"/>
        <end position="11"/>
    </location>
</feature>
<evidence type="ECO:0000313" key="3">
    <source>
        <dbReference type="Proteomes" id="UP000824120"/>
    </source>
</evidence>
<keyword evidence="3" id="KW-1185">Reference proteome</keyword>
<proteinExistence type="predicted"/>
<feature type="compositionally biased region" description="Basic and acidic residues" evidence="1">
    <location>
        <begin position="56"/>
        <end position="65"/>
    </location>
</feature>
<comment type="caution">
    <text evidence="2">The sequence shown here is derived from an EMBL/GenBank/DDBJ whole genome shotgun (WGS) entry which is preliminary data.</text>
</comment>
<organism evidence="2 3">
    <name type="scientific">Solanum commersonii</name>
    <name type="common">Commerson's wild potato</name>
    <name type="synonym">Commerson's nightshade</name>
    <dbReference type="NCBI Taxonomy" id="4109"/>
    <lineage>
        <taxon>Eukaryota</taxon>
        <taxon>Viridiplantae</taxon>
        <taxon>Streptophyta</taxon>
        <taxon>Embryophyta</taxon>
        <taxon>Tracheophyta</taxon>
        <taxon>Spermatophyta</taxon>
        <taxon>Magnoliopsida</taxon>
        <taxon>eudicotyledons</taxon>
        <taxon>Gunneridae</taxon>
        <taxon>Pentapetalae</taxon>
        <taxon>asterids</taxon>
        <taxon>lamiids</taxon>
        <taxon>Solanales</taxon>
        <taxon>Solanaceae</taxon>
        <taxon>Solanoideae</taxon>
        <taxon>Solaneae</taxon>
        <taxon>Solanum</taxon>
    </lineage>
</organism>
<evidence type="ECO:0000313" key="2">
    <source>
        <dbReference type="EMBL" id="KAG5606356.1"/>
    </source>
</evidence>
<evidence type="ECO:0000256" key="1">
    <source>
        <dbReference type="SAM" id="MobiDB-lite"/>
    </source>
</evidence>
<protein>
    <submittedName>
        <fullName evidence="2">Uncharacterized protein</fullName>
    </submittedName>
</protein>
<dbReference type="Proteomes" id="UP000824120">
    <property type="component" value="Chromosome 5"/>
</dbReference>
<feature type="compositionally biased region" description="Polar residues" evidence="1">
    <location>
        <begin position="66"/>
        <end position="88"/>
    </location>
</feature>
<feature type="region of interest" description="Disordered" evidence="1">
    <location>
        <begin position="1"/>
        <end position="88"/>
    </location>
</feature>
<accession>A0A9J5Z4J4</accession>
<dbReference type="EMBL" id="JACXVP010000005">
    <property type="protein sequence ID" value="KAG5606356.1"/>
    <property type="molecule type" value="Genomic_DNA"/>
</dbReference>
<gene>
    <name evidence="2" type="ORF">H5410_027848</name>
</gene>